<feature type="transmembrane region" description="Helical" evidence="6">
    <location>
        <begin position="67"/>
        <end position="84"/>
    </location>
</feature>
<dbReference type="Pfam" id="PF01169">
    <property type="entry name" value="GDT1"/>
    <property type="match status" value="2"/>
</dbReference>
<comment type="similarity">
    <text evidence="2 6">Belongs to the GDT1 family.</text>
</comment>
<keyword evidence="5 6" id="KW-0472">Membrane</keyword>
<dbReference type="EMBL" id="BAEK01000021">
    <property type="protein sequence ID" value="GAC04081.1"/>
    <property type="molecule type" value="Genomic_DNA"/>
</dbReference>
<feature type="transmembrane region" description="Helical" evidence="6">
    <location>
        <begin position="35"/>
        <end position="55"/>
    </location>
</feature>
<evidence type="ECO:0000313" key="7">
    <source>
        <dbReference type="EMBL" id="GAC04081.1"/>
    </source>
</evidence>
<reference evidence="7 8" key="1">
    <citation type="journal article" date="2014" name="Environ. Microbiol.">
        <title>Comparative genomics of the marine bacterial genus Glaciecola reveals the high degree of genomic diversity and genomic characteristic for cold adaptation.</title>
        <authorList>
            <person name="Qin Q.L."/>
            <person name="Xie B.B."/>
            <person name="Yu Y."/>
            <person name="Shu Y.L."/>
            <person name="Rong J.C."/>
            <person name="Zhang Y.J."/>
            <person name="Zhao D.L."/>
            <person name="Chen X.L."/>
            <person name="Zhang X.Y."/>
            <person name="Chen B."/>
            <person name="Zhou B.C."/>
            <person name="Zhang Y.Z."/>
        </authorList>
    </citation>
    <scope>NUCLEOTIDE SEQUENCE [LARGE SCALE GENOMIC DNA]</scope>
    <source>
        <strain evidence="7 8">NO2</strain>
    </source>
</reference>
<sequence>MDAFFTSTLTVTLAEMGDKTQLLSLLLVTRLQKPWQIIAGILIATLLNHGVSAWFGDWFSQFLTSELGELLIHLSFIAVGLWLLIPDKDDEPNTSLDKYGAFVVSLVLFFIAEIGDKTQIATVLLAAQYQSLLWVTLGTTLGMLLTNVPVVFAGNYIMQRIPFTLTRALAALVFVAIGLYGLIS</sequence>
<keyword evidence="8" id="KW-1185">Reference proteome</keyword>
<feature type="transmembrane region" description="Helical" evidence="6">
    <location>
        <begin position="132"/>
        <end position="153"/>
    </location>
</feature>
<protein>
    <recommendedName>
        <fullName evidence="6">GDT1 family protein</fullName>
    </recommendedName>
</protein>
<keyword evidence="4 6" id="KW-1133">Transmembrane helix</keyword>
<keyword evidence="3 6" id="KW-0812">Transmembrane</keyword>
<feature type="transmembrane region" description="Helical" evidence="6">
    <location>
        <begin position="165"/>
        <end position="183"/>
    </location>
</feature>
<proteinExistence type="inferred from homology"/>
<dbReference type="RefSeq" id="WP_008302860.1">
    <property type="nucleotide sequence ID" value="NZ_BAEK01000021.1"/>
</dbReference>
<accession>A0ABQ0I402</accession>
<comment type="caution">
    <text evidence="7">The sequence shown here is derived from an EMBL/GenBank/DDBJ whole genome shotgun (WGS) entry which is preliminary data.</text>
</comment>
<evidence type="ECO:0000256" key="3">
    <source>
        <dbReference type="ARBA" id="ARBA00022692"/>
    </source>
</evidence>
<dbReference type="PANTHER" id="PTHR12608:SF1">
    <property type="entry name" value="TRANSMEMBRANE PROTEIN 165"/>
    <property type="match status" value="1"/>
</dbReference>
<comment type="subcellular location">
    <subcellularLocation>
        <location evidence="1 6">Membrane</location>
        <topology evidence="1 6">Multi-pass membrane protein</topology>
    </subcellularLocation>
</comment>
<dbReference type="PANTHER" id="PTHR12608">
    <property type="entry name" value="TRANSMEMBRANE PROTEIN HTP-1 RELATED"/>
    <property type="match status" value="1"/>
</dbReference>
<organism evidence="7 8">
    <name type="scientific">Paraglaciecola agarilytica NO2</name>
    <dbReference type="NCBI Taxonomy" id="1125747"/>
    <lineage>
        <taxon>Bacteria</taxon>
        <taxon>Pseudomonadati</taxon>
        <taxon>Pseudomonadota</taxon>
        <taxon>Gammaproteobacteria</taxon>
        <taxon>Alteromonadales</taxon>
        <taxon>Alteromonadaceae</taxon>
        <taxon>Paraglaciecola</taxon>
    </lineage>
</organism>
<evidence type="ECO:0000256" key="5">
    <source>
        <dbReference type="ARBA" id="ARBA00023136"/>
    </source>
</evidence>
<evidence type="ECO:0000256" key="6">
    <source>
        <dbReference type="RuleBase" id="RU365102"/>
    </source>
</evidence>
<evidence type="ECO:0000256" key="4">
    <source>
        <dbReference type="ARBA" id="ARBA00022989"/>
    </source>
</evidence>
<evidence type="ECO:0000256" key="1">
    <source>
        <dbReference type="ARBA" id="ARBA00004141"/>
    </source>
</evidence>
<name>A0ABQ0I402_9ALTE</name>
<comment type="caution">
    <text evidence="6">Lacks conserved residue(s) required for the propagation of feature annotation.</text>
</comment>
<evidence type="ECO:0000313" key="8">
    <source>
        <dbReference type="Proteomes" id="UP000008372"/>
    </source>
</evidence>
<evidence type="ECO:0000256" key="2">
    <source>
        <dbReference type="ARBA" id="ARBA00009190"/>
    </source>
</evidence>
<gene>
    <name evidence="7" type="ORF">GAGA_1223</name>
</gene>
<dbReference type="Proteomes" id="UP000008372">
    <property type="component" value="Unassembled WGS sequence"/>
</dbReference>
<dbReference type="InterPro" id="IPR001727">
    <property type="entry name" value="GDT1-like"/>
</dbReference>